<evidence type="ECO:0000313" key="2">
    <source>
        <dbReference type="Proteomes" id="UP001595923"/>
    </source>
</evidence>
<accession>A0ABV9DQZ2</accession>
<gene>
    <name evidence="1" type="ORF">ACFO4E_04270</name>
</gene>
<dbReference type="CDD" id="cd00448">
    <property type="entry name" value="YjgF_YER057c_UK114_family"/>
    <property type="match status" value="1"/>
</dbReference>
<dbReference type="EC" id="3.5.-.-" evidence="1"/>
<evidence type="ECO:0000313" key="1">
    <source>
        <dbReference type="EMBL" id="MFC4561067.1"/>
    </source>
</evidence>
<keyword evidence="1" id="KW-0378">Hydrolase</keyword>
<dbReference type="PANTHER" id="PTHR43857">
    <property type="entry name" value="BLR7761 PROTEIN"/>
    <property type="match status" value="1"/>
</dbReference>
<comment type="caution">
    <text evidence="1">The sequence shown here is derived from an EMBL/GenBank/DDBJ whole genome shotgun (WGS) entry which is preliminary data.</text>
</comment>
<dbReference type="InterPro" id="IPR035959">
    <property type="entry name" value="RutC-like_sf"/>
</dbReference>
<dbReference type="PANTHER" id="PTHR43857:SF1">
    <property type="entry name" value="YJGH FAMILY PROTEIN"/>
    <property type="match status" value="1"/>
</dbReference>
<dbReference type="RefSeq" id="WP_378571689.1">
    <property type="nucleotide sequence ID" value="NZ_JBHSFQ010000003.1"/>
</dbReference>
<keyword evidence="2" id="KW-1185">Reference proteome</keyword>
<reference evidence="2" key="1">
    <citation type="journal article" date="2019" name="Int. J. Syst. Evol. Microbiol.">
        <title>The Global Catalogue of Microorganisms (GCM) 10K type strain sequencing project: providing services to taxonomists for standard genome sequencing and annotation.</title>
        <authorList>
            <consortium name="The Broad Institute Genomics Platform"/>
            <consortium name="The Broad Institute Genome Sequencing Center for Infectious Disease"/>
            <person name="Wu L."/>
            <person name="Ma J."/>
        </authorList>
    </citation>
    <scope>NUCLEOTIDE SEQUENCE [LARGE SCALE GENOMIC DNA]</scope>
    <source>
        <strain evidence="2">XZYJ18</strain>
    </source>
</reference>
<organism evidence="1 2">
    <name type="scientific">Nocardiopsis mangrovi</name>
    <dbReference type="NCBI Taxonomy" id="1179818"/>
    <lineage>
        <taxon>Bacteria</taxon>
        <taxon>Bacillati</taxon>
        <taxon>Actinomycetota</taxon>
        <taxon>Actinomycetes</taxon>
        <taxon>Streptosporangiales</taxon>
        <taxon>Nocardiopsidaceae</taxon>
        <taxon>Nocardiopsis</taxon>
    </lineage>
</organism>
<proteinExistence type="predicted"/>
<dbReference type="InterPro" id="IPR006175">
    <property type="entry name" value="YjgF/YER057c/UK114"/>
</dbReference>
<dbReference type="GO" id="GO:0016787">
    <property type="term" value="F:hydrolase activity"/>
    <property type="evidence" value="ECO:0007669"/>
    <property type="project" value="UniProtKB-KW"/>
</dbReference>
<dbReference type="EMBL" id="JBHSFQ010000003">
    <property type="protein sequence ID" value="MFC4561067.1"/>
    <property type="molecule type" value="Genomic_DNA"/>
</dbReference>
<name>A0ABV9DQZ2_9ACTN</name>
<sequence>MQRTVVNPWNNPEGFDQGVLIEGHRRILFLSGQCSVSPAGASLYPGDMRAQTAQALDNVETVLAGAGMTLGAIVRMNTHVTDIDAFFERAGDMMAERLAAFDVRPPGVLSGVTRLARPELLIELEAIAAD</sequence>
<protein>
    <submittedName>
        <fullName evidence="1">RidA family protein</fullName>
        <ecNumber evidence="1">3.5.-.-</ecNumber>
    </submittedName>
</protein>
<dbReference type="SUPFAM" id="SSF55298">
    <property type="entry name" value="YjgF-like"/>
    <property type="match status" value="1"/>
</dbReference>
<dbReference type="Proteomes" id="UP001595923">
    <property type="component" value="Unassembled WGS sequence"/>
</dbReference>
<dbReference type="Gene3D" id="3.30.1330.40">
    <property type="entry name" value="RutC-like"/>
    <property type="match status" value="1"/>
</dbReference>
<dbReference type="Pfam" id="PF01042">
    <property type="entry name" value="Ribonuc_L-PSP"/>
    <property type="match status" value="1"/>
</dbReference>